<dbReference type="STRING" id="45067.Llan_1645"/>
<dbReference type="GO" id="GO:0016747">
    <property type="term" value="F:acyltransferase activity, transferring groups other than amino-acyl groups"/>
    <property type="evidence" value="ECO:0007669"/>
    <property type="project" value="InterPro"/>
</dbReference>
<proteinExistence type="predicted"/>
<dbReference type="eggNOG" id="COG0456">
    <property type="taxonomic scope" value="Bacteria"/>
</dbReference>
<sequence length="290" mass="33069">MIISNTQLDEKQLQSVETLAALCQDYDGGIPALYYHLLTQKRTSENNVLFLQDEQLIGFLSIYFFYSDACEVSLLVSPSHRRQGIAKQLLKTILPLLRAKEIKSLIFSMPSLKDNTWLTQRGFFYCHSEYQMQRNSYEPILIPAPNLEIHKADLSDIPALCAIDEACFSGQQVDMTTRFQMLLNDNNYTLMLALHEKKPVGKAHIHWQEKGAILSDIAILPQHQGRGWGGEMLAYCINHALTQGKTKLTLDVETSNRNALNLYTRYGFTTINASDFWLIPVDKMAETFQL</sequence>
<dbReference type="Gene3D" id="3.40.630.30">
    <property type="match status" value="2"/>
</dbReference>
<reference evidence="4 5" key="1">
    <citation type="submission" date="2015-11" db="EMBL/GenBank/DDBJ databases">
        <title>Genomic analysis of 38 Legionella species identifies large and diverse effector repertoires.</title>
        <authorList>
            <person name="Burstein D."/>
            <person name="Amaro F."/>
            <person name="Zusman T."/>
            <person name="Lifshitz Z."/>
            <person name="Cohen O."/>
            <person name="Gilbert J.A."/>
            <person name="Pupko T."/>
            <person name="Shuman H.A."/>
            <person name="Segal G."/>
        </authorList>
    </citation>
    <scope>NUCLEOTIDE SEQUENCE [LARGE SCALE GENOMIC DNA]</scope>
    <source>
        <strain evidence="4 5">ATCC 49751</strain>
    </source>
</reference>
<feature type="domain" description="N-acetyltransferase" evidence="3">
    <location>
        <begin position="6"/>
        <end position="148"/>
    </location>
</feature>
<dbReference type="SUPFAM" id="SSF55729">
    <property type="entry name" value="Acyl-CoA N-acyltransferases (Nat)"/>
    <property type="match status" value="2"/>
</dbReference>
<evidence type="ECO:0000259" key="3">
    <source>
        <dbReference type="PROSITE" id="PS51186"/>
    </source>
</evidence>
<accession>A0A0W0VLF6</accession>
<dbReference type="PROSITE" id="PS51186">
    <property type="entry name" value="GNAT"/>
    <property type="match status" value="2"/>
</dbReference>
<dbReference type="InterPro" id="IPR000182">
    <property type="entry name" value="GNAT_dom"/>
</dbReference>
<dbReference type="EMBL" id="LNYI01000033">
    <property type="protein sequence ID" value="KTD20915.1"/>
    <property type="molecule type" value="Genomic_DNA"/>
</dbReference>
<dbReference type="CDD" id="cd04301">
    <property type="entry name" value="NAT_SF"/>
    <property type="match status" value="2"/>
</dbReference>
<dbReference type="PANTHER" id="PTHR43877">
    <property type="entry name" value="AMINOALKYLPHOSPHONATE N-ACETYLTRANSFERASE-RELATED-RELATED"/>
    <property type="match status" value="1"/>
</dbReference>
<keyword evidence="5" id="KW-1185">Reference proteome</keyword>
<gene>
    <name evidence="4" type="ORF">Llan_1645</name>
</gene>
<feature type="domain" description="N-acetyltransferase" evidence="3">
    <location>
        <begin position="147"/>
        <end position="286"/>
    </location>
</feature>
<dbReference type="OrthoDB" id="9796919at2"/>
<evidence type="ECO:0000313" key="5">
    <source>
        <dbReference type="Proteomes" id="UP000054869"/>
    </source>
</evidence>
<comment type="caution">
    <text evidence="4">The sequence shown here is derived from an EMBL/GenBank/DDBJ whole genome shotgun (WGS) entry which is preliminary data.</text>
</comment>
<evidence type="ECO:0000256" key="1">
    <source>
        <dbReference type="ARBA" id="ARBA00022679"/>
    </source>
</evidence>
<dbReference type="Proteomes" id="UP000054869">
    <property type="component" value="Unassembled WGS sequence"/>
</dbReference>
<name>A0A0W0VLF6_9GAMM</name>
<dbReference type="InterPro" id="IPR016181">
    <property type="entry name" value="Acyl_CoA_acyltransferase"/>
</dbReference>
<keyword evidence="2" id="KW-0012">Acyltransferase</keyword>
<evidence type="ECO:0000313" key="4">
    <source>
        <dbReference type="EMBL" id="KTD20915.1"/>
    </source>
</evidence>
<dbReference type="PANTHER" id="PTHR43877:SF2">
    <property type="entry name" value="AMINOALKYLPHOSPHONATE N-ACETYLTRANSFERASE-RELATED"/>
    <property type="match status" value="1"/>
</dbReference>
<keyword evidence="1" id="KW-0808">Transferase</keyword>
<dbReference type="InterPro" id="IPR050832">
    <property type="entry name" value="Bact_Acetyltransf"/>
</dbReference>
<protein>
    <recommendedName>
        <fullName evidence="3">N-acetyltransferase domain-containing protein</fullName>
    </recommendedName>
</protein>
<organism evidence="4 5">
    <name type="scientific">Legionella lansingensis</name>
    <dbReference type="NCBI Taxonomy" id="45067"/>
    <lineage>
        <taxon>Bacteria</taxon>
        <taxon>Pseudomonadati</taxon>
        <taxon>Pseudomonadota</taxon>
        <taxon>Gammaproteobacteria</taxon>
        <taxon>Legionellales</taxon>
        <taxon>Legionellaceae</taxon>
        <taxon>Legionella</taxon>
    </lineage>
</organism>
<dbReference type="AlphaFoldDB" id="A0A0W0VLF6"/>
<dbReference type="Pfam" id="PF00583">
    <property type="entry name" value="Acetyltransf_1"/>
    <property type="match status" value="2"/>
</dbReference>
<dbReference type="PATRIC" id="fig|45067.4.peg.1724"/>
<dbReference type="RefSeq" id="WP_028372345.1">
    <property type="nucleotide sequence ID" value="NZ_CAAAJD010000002.1"/>
</dbReference>
<evidence type="ECO:0000256" key="2">
    <source>
        <dbReference type="ARBA" id="ARBA00023315"/>
    </source>
</evidence>